<reference evidence="2" key="1">
    <citation type="submission" date="2009-08" db="EMBL/GenBank/DDBJ databases">
        <title>The complete genome of Chitinophaga pinensis DSM 2588.</title>
        <authorList>
            <consortium name="US DOE Joint Genome Institute (JGI-PGF)"/>
            <person name="Lucas S."/>
            <person name="Copeland A."/>
            <person name="Lapidus A."/>
            <person name="Glavina del Rio T."/>
            <person name="Dalin E."/>
            <person name="Tice H."/>
            <person name="Bruce D."/>
            <person name="Goodwin L."/>
            <person name="Pitluck S."/>
            <person name="Kyrpides N."/>
            <person name="Mavromatis K."/>
            <person name="Ivanova N."/>
            <person name="Mikhailova N."/>
            <person name="Sims D."/>
            <person name="Meinche L."/>
            <person name="Brettin T."/>
            <person name="Detter J.C."/>
            <person name="Han C."/>
            <person name="Larimer F."/>
            <person name="Land M."/>
            <person name="Hauser L."/>
            <person name="Markowitz V."/>
            <person name="Cheng J.-F."/>
            <person name="Hugenholtz P."/>
            <person name="Woyke T."/>
            <person name="Wu D."/>
            <person name="Spring S."/>
            <person name="Klenk H.-P."/>
            <person name="Eisen J.A."/>
        </authorList>
    </citation>
    <scope>NUCLEOTIDE SEQUENCE [LARGE SCALE GENOMIC DNA]</scope>
    <source>
        <strain evidence="2">ATCC 43595 / DSM 2588 / LMG 13176 / NBRC 15968 / NCIMB 11800 / UQM 2034</strain>
    </source>
</reference>
<dbReference type="EMBL" id="CP001699">
    <property type="protein sequence ID" value="ACU63384.1"/>
    <property type="molecule type" value="Genomic_DNA"/>
</dbReference>
<dbReference type="Pfam" id="PF02566">
    <property type="entry name" value="OsmC"/>
    <property type="match status" value="1"/>
</dbReference>
<accession>A0A979G9F8</accession>
<evidence type="ECO:0000313" key="1">
    <source>
        <dbReference type="EMBL" id="ACU63384.1"/>
    </source>
</evidence>
<dbReference type="InterPro" id="IPR036102">
    <property type="entry name" value="OsmC/Ohrsf"/>
</dbReference>
<dbReference type="KEGG" id="cpi:Cpin_5966"/>
<proteinExistence type="predicted"/>
<dbReference type="AlphaFoldDB" id="A0A979G9F8"/>
<dbReference type="Proteomes" id="UP000002215">
    <property type="component" value="Chromosome"/>
</dbReference>
<dbReference type="InterPro" id="IPR003718">
    <property type="entry name" value="OsmC/Ohr_fam"/>
</dbReference>
<reference evidence="1 2" key="2">
    <citation type="journal article" date="2010" name="Stand. Genomic Sci.">
        <title>Complete genome sequence of Chitinophaga pinensis type strain (UQM 2034).</title>
        <authorList>
            <person name="Glavina Del Rio T."/>
            <person name="Abt B."/>
            <person name="Spring S."/>
            <person name="Lapidus A."/>
            <person name="Nolan M."/>
            <person name="Tice H."/>
            <person name="Copeland A."/>
            <person name="Cheng J.F."/>
            <person name="Chen F."/>
            <person name="Bruce D."/>
            <person name="Goodwin L."/>
            <person name="Pitluck S."/>
            <person name="Ivanova N."/>
            <person name="Mavromatis K."/>
            <person name="Mikhailova N."/>
            <person name="Pati A."/>
            <person name="Chen A."/>
            <person name="Palaniappan K."/>
            <person name="Land M."/>
            <person name="Hauser L."/>
            <person name="Chang Y.J."/>
            <person name="Jeffries C.D."/>
            <person name="Chain P."/>
            <person name="Saunders E."/>
            <person name="Detter J.C."/>
            <person name="Brettin T."/>
            <person name="Rohde M."/>
            <person name="Goker M."/>
            <person name="Bristow J."/>
            <person name="Eisen J.A."/>
            <person name="Markowitz V."/>
            <person name="Hugenholtz P."/>
            <person name="Kyrpides N.C."/>
            <person name="Klenk H.P."/>
            <person name="Lucas S."/>
        </authorList>
    </citation>
    <scope>NUCLEOTIDE SEQUENCE [LARGE SCALE GENOMIC DNA]</scope>
    <source>
        <strain evidence="2">ATCC 43595 / DSM 2588 / LMG 13176 / NBRC 15968 / NCIMB 11800 / UQM 2034</strain>
    </source>
</reference>
<name>A0A979G9F8_CHIPD</name>
<sequence length="131" mass="14594">MQPTVESRYLGNGKSSIVSPLNTEALNADSENFRPMNFLVGGYGTCMMSVMDMIAGQNGFNLSEARTEIRFSPMPDMSRLDTIDIKCFIRKGDYNAAEKQILEDAATKMCPIGNSLNPEIKRSYEFVYGVE</sequence>
<dbReference type="Gene3D" id="3.30.300.20">
    <property type="match status" value="1"/>
</dbReference>
<dbReference type="RefSeq" id="WP_012793550.1">
    <property type="nucleotide sequence ID" value="NC_013132.1"/>
</dbReference>
<dbReference type="OrthoDB" id="290036at2"/>
<dbReference type="InterPro" id="IPR015946">
    <property type="entry name" value="KH_dom-like_a/b"/>
</dbReference>
<gene>
    <name evidence="1" type="ordered locus">Cpin_5966</name>
</gene>
<dbReference type="SUPFAM" id="SSF82784">
    <property type="entry name" value="OsmC-like"/>
    <property type="match status" value="1"/>
</dbReference>
<organism evidence="1 2">
    <name type="scientific">Chitinophaga pinensis (strain ATCC 43595 / DSM 2588 / LMG 13176 / NBRC 15968 / NCIMB 11800 / UQM 2034)</name>
    <dbReference type="NCBI Taxonomy" id="485918"/>
    <lineage>
        <taxon>Bacteria</taxon>
        <taxon>Pseudomonadati</taxon>
        <taxon>Bacteroidota</taxon>
        <taxon>Chitinophagia</taxon>
        <taxon>Chitinophagales</taxon>
        <taxon>Chitinophagaceae</taxon>
        <taxon>Chitinophaga</taxon>
    </lineage>
</organism>
<protein>
    <submittedName>
        <fullName evidence="1">OsmC family protein</fullName>
    </submittedName>
</protein>
<evidence type="ECO:0000313" key="2">
    <source>
        <dbReference type="Proteomes" id="UP000002215"/>
    </source>
</evidence>